<feature type="domain" description="Roadblock/LAMTOR2" evidence="2">
    <location>
        <begin position="8"/>
        <end position="96"/>
    </location>
</feature>
<sequence>MAAEAEVLDELHRLRARVPQLTGALAASVDGLVIAQATPGVEPEGLAALTAAALGVAVRLTDATGQGDLRELLVRGTHGYVATYSAGSSAVLTLLAQDRVNVGRLHLEGRRAATRIGELADAATARTTPPPRTAGDKAPPRAASTSTTTNTATDTTTDKSALPTRPAKPPRARTARSARTTQTTQTAQTASRAAQTSGAPQTNGRSTSRTTGRSTTNTRTTNES</sequence>
<evidence type="ECO:0000256" key="1">
    <source>
        <dbReference type="SAM" id="MobiDB-lite"/>
    </source>
</evidence>
<evidence type="ECO:0000313" key="4">
    <source>
        <dbReference type="Proteomes" id="UP001518140"/>
    </source>
</evidence>
<keyword evidence="4" id="KW-1185">Reference proteome</keyword>
<evidence type="ECO:0000259" key="2">
    <source>
        <dbReference type="SMART" id="SM00960"/>
    </source>
</evidence>
<evidence type="ECO:0000313" key="3">
    <source>
        <dbReference type="EMBL" id="NGO46279.1"/>
    </source>
</evidence>
<feature type="compositionally biased region" description="Low complexity" evidence="1">
    <location>
        <begin position="177"/>
        <end position="224"/>
    </location>
</feature>
<comment type="caution">
    <text evidence="3">The sequence shown here is derived from an EMBL/GenBank/DDBJ whole genome shotgun (WGS) entry which is preliminary data.</text>
</comment>
<proteinExistence type="predicted"/>
<dbReference type="Pfam" id="PF03259">
    <property type="entry name" value="Robl_LC7"/>
    <property type="match status" value="1"/>
</dbReference>
<feature type="compositionally biased region" description="Low complexity" evidence="1">
    <location>
        <begin position="142"/>
        <end position="155"/>
    </location>
</feature>
<dbReference type="SUPFAM" id="SSF103196">
    <property type="entry name" value="Roadblock/LC7 domain"/>
    <property type="match status" value="1"/>
</dbReference>
<dbReference type="InterPro" id="IPR004942">
    <property type="entry name" value="Roadblock/LAMTOR2_dom"/>
</dbReference>
<protein>
    <recommendedName>
        <fullName evidence="2">Roadblock/LAMTOR2 domain-containing protein</fullName>
    </recommendedName>
</protein>
<dbReference type="SMART" id="SM00960">
    <property type="entry name" value="Robl_LC7"/>
    <property type="match status" value="1"/>
</dbReference>
<reference evidence="3 4" key="1">
    <citation type="submission" date="2020-02" db="EMBL/GenBank/DDBJ databases">
        <title>Whole-genome analyses of novel actinobacteria.</title>
        <authorList>
            <person name="Sahin N."/>
            <person name="Tokatli A."/>
        </authorList>
    </citation>
    <scope>NUCLEOTIDE SEQUENCE [LARGE SCALE GENOMIC DNA]</scope>
    <source>
        <strain evidence="3 4">YC419</strain>
    </source>
</reference>
<organism evidence="3 4">
    <name type="scientific">Streptomyces ureilyticus</name>
    <dbReference type="NCBI Taxonomy" id="1775131"/>
    <lineage>
        <taxon>Bacteria</taxon>
        <taxon>Bacillati</taxon>
        <taxon>Actinomycetota</taxon>
        <taxon>Actinomycetes</taxon>
        <taxon>Kitasatosporales</taxon>
        <taxon>Streptomycetaceae</taxon>
        <taxon>Streptomyces</taxon>
    </lineage>
</organism>
<accession>A0ABX0E1P8</accession>
<feature type="region of interest" description="Disordered" evidence="1">
    <location>
        <begin position="118"/>
        <end position="224"/>
    </location>
</feature>
<dbReference type="Proteomes" id="UP001518140">
    <property type="component" value="Unassembled WGS sequence"/>
</dbReference>
<dbReference type="EMBL" id="JAAKZX010000122">
    <property type="protein sequence ID" value="NGO46279.1"/>
    <property type="molecule type" value="Genomic_DNA"/>
</dbReference>
<dbReference type="Gene3D" id="3.30.450.30">
    <property type="entry name" value="Dynein light chain 2a, cytoplasmic"/>
    <property type="match status" value="1"/>
</dbReference>
<name>A0ABX0E1P8_9ACTN</name>
<gene>
    <name evidence="3" type="ORF">G6048_30455</name>
</gene>